<dbReference type="EMBL" id="ML733545">
    <property type="protein sequence ID" value="KAB8214267.1"/>
    <property type="molecule type" value="Genomic_DNA"/>
</dbReference>
<dbReference type="Proteomes" id="UP000326799">
    <property type="component" value="Unassembled WGS sequence"/>
</dbReference>
<evidence type="ECO:0000256" key="1">
    <source>
        <dbReference type="SAM" id="Phobius"/>
    </source>
</evidence>
<keyword evidence="3" id="KW-1185">Reference proteome</keyword>
<keyword evidence="1" id="KW-0472">Membrane</keyword>
<gene>
    <name evidence="2" type="ORF">BDV33DRAFT_183090</name>
</gene>
<accession>A0A5N6EAE0</accession>
<organism evidence="2 3">
    <name type="scientific">Aspergillus novoparasiticus</name>
    <dbReference type="NCBI Taxonomy" id="986946"/>
    <lineage>
        <taxon>Eukaryota</taxon>
        <taxon>Fungi</taxon>
        <taxon>Dikarya</taxon>
        <taxon>Ascomycota</taxon>
        <taxon>Pezizomycotina</taxon>
        <taxon>Eurotiomycetes</taxon>
        <taxon>Eurotiomycetidae</taxon>
        <taxon>Eurotiales</taxon>
        <taxon>Aspergillaceae</taxon>
        <taxon>Aspergillus</taxon>
        <taxon>Aspergillus subgen. Circumdati</taxon>
    </lineage>
</organism>
<protein>
    <submittedName>
        <fullName evidence="2">Uncharacterized protein</fullName>
    </submittedName>
</protein>
<name>A0A5N6EAE0_9EURO</name>
<evidence type="ECO:0000313" key="3">
    <source>
        <dbReference type="Proteomes" id="UP000326799"/>
    </source>
</evidence>
<dbReference type="AlphaFoldDB" id="A0A5N6EAE0"/>
<feature type="non-terminal residue" evidence="2">
    <location>
        <position position="66"/>
    </location>
</feature>
<keyword evidence="1" id="KW-0812">Transmembrane</keyword>
<reference evidence="2 3" key="1">
    <citation type="submission" date="2019-04" db="EMBL/GenBank/DDBJ databases">
        <title>Fungal friends and foes A comparative genomics study of 23 Aspergillus species from section Flavi.</title>
        <authorList>
            <consortium name="DOE Joint Genome Institute"/>
            <person name="Kjaerbolling I."/>
            <person name="Vesth T.C."/>
            <person name="Frisvad J.C."/>
            <person name="Nybo J.L."/>
            <person name="Theobald S."/>
            <person name="Kildgaard S."/>
            <person name="Petersen T.I."/>
            <person name="Kuo A."/>
            <person name="Sato A."/>
            <person name="Lyhne E.K."/>
            <person name="Kogle M.E."/>
            <person name="Wiebenga A."/>
            <person name="Kun R.S."/>
            <person name="Lubbers R.J."/>
            <person name="Makela M.R."/>
            <person name="Barry K."/>
            <person name="Chovatia M."/>
            <person name="Clum A."/>
            <person name="Daum C."/>
            <person name="Haridas S."/>
            <person name="He G."/>
            <person name="LaButti K."/>
            <person name="Lipzen A."/>
            <person name="Mondo S."/>
            <person name="Pangilinan J."/>
            <person name="Riley R."/>
            <person name="Salamov A."/>
            <person name="Simmons B.A."/>
            <person name="Magnuson J.K."/>
            <person name="Henrissat B."/>
            <person name="Mortensen U.H."/>
            <person name="Larsen T.O."/>
            <person name="De vries R.P."/>
            <person name="Grigoriev I.V."/>
            <person name="Machida M."/>
            <person name="Baker S.E."/>
            <person name="Andersen M.R."/>
        </authorList>
    </citation>
    <scope>NUCLEOTIDE SEQUENCE [LARGE SCALE GENOMIC DNA]</scope>
    <source>
        <strain evidence="2 3">CBS 126849</strain>
    </source>
</reference>
<keyword evidence="1" id="KW-1133">Transmembrane helix</keyword>
<sequence>MPTIIWNTRKMPLHCTTNKSTFPYSNFLLCLKARVRGLKLALCVCGCVFPFFLFPWGAKLCYHILF</sequence>
<proteinExistence type="predicted"/>
<feature type="transmembrane region" description="Helical" evidence="1">
    <location>
        <begin position="40"/>
        <end position="58"/>
    </location>
</feature>
<evidence type="ECO:0000313" key="2">
    <source>
        <dbReference type="EMBL" id="KAB8214267.1"/>
    </source>
</evidence>